<evidence type="ECO:0000259" key="6">
    <source>
        <dbReference type="Pfam" id="PF01138"/>
    </source>
</evidence>
<evidence type="ECO:0000256" key="1">
    <source>
        <dbReference type="ARBA" id="ARBA00004123"/>
    </source>
</evidence>
<name>A0A084B0J2_STACB</name>
<keyword evidence="8" id="KW-1185">Reference proteome</keyword>
<keyword evidence="3" id="KW-0698">rRNA processing</keyword>
<dbReference type="GO" id="GO:0000177">
    <property type="term" value="C:cytoplasmic exosome (RNase complex)"/>
    <property type="evidence" value="ECO:0007669"/>
    <property type="project" value="TreeGrafter"/>
</dbReference>
<reference evidence="7 8" key="1">
    <citation type="journal article" date="2014" name="BMC Genomics">
        <title>Comparative genome sequencing reveals chemotype-specific gene clusters in the toxigenic black mold Stachybotrys.</title>
        <authorList>
            <person name="Semeiks J."/>
            <person name="Borek D."/>
            <person name="Otwinowski Z."/>
            <person name="Grishin N.V."/>
        </authorList>
    </citation>
    <scope>NUCLEOTIDE SEQUENCE [LARGE SCALE GENOMIC DNA]</scope>
    <source>
        <strain evidence="8">CBS 109288 / IBT 7711</strain>
    </source>
</reference>
<evidence type="ECO:0000256" key="5">
    <source>
        <dbReference type="ARBA" id="ARBA00023242"/>
    </source>
</evidence>
<evidence type="ECO:0000256" key="2">
    <source>
        <dbReference type="ARBA" id="ARBA00006678"/>
    </source>
</evidence>
<evidence type="ECO:0000313" key="8">
    <source>
        <dbReference type="Proteomes" id="UP000028045"/>
    </source>
</evidence>
<dbReference type="SUPFAM" id="SSF54211">
    <property type="entry name" value="Ribosomal protein S5 domain 2-like"/>
    <property type="match status" value="1"/>
</dbReference>
<dbReference type="InterPro" id="IPR036345">
    <property type="entry name" value="ExoRNase_PH_dom2_sf"/>
</dbReference>
<dbReference type="GO" id="GO:0006364">
    <property type="term" value="P:rRNA processing"/>
    <property type="evidence" value="ECO:0007669"/>
    <property type="project" value="UniProtKB-KW"/>
</dbReference>
<dbReference type="Gene3D" id="3.30.230.70">
    <property type="entry name" value="GHMP Kinase, N-terminal domain"/>
    <property type="match status" value="1"/>
</dbReference>
<dbReference type="PANTHER" id="PTHR11953:SF1">
    <property type="entry name" value="EXOSOME COMPLEX COMPONENT RRP46"/>
    <property type="match status" value="1"/>
</dbReference>
<organism evidence="7 8">
    <name type="scientific">Stachybotrys chartarum (strain CBS 109288 / IBT 7711)</name>
    <name type="common">Toxic black mold</name>
    <name type="synonym">Stilbospora chartarum</name>
    <dbReference type="NCBI Taxonomy" id="1280523"/>
    <lineage>
        <taxon>Eukaryota</taxon>
        <taxon>Fungi</taxon>
        <taxon>Dikarya</taxon>
        <taxon>Ascomycota</taxon>
        <taxon>Pezizomycotina</taxon>
        <taxon>Sordariomycetes</taxon>
        <taxon>Hypocreomycetidae</taxon>
        <taxon>Hypocreales</taxon>
        <taxon>Stachybotryaceae</taxon>
        <taxon>Stachybotrys</taxon>
    </lineage>
</organism>
<dbReference type="OrthoDB" id="27298at2759"/>
<gene>
    <name evidence="7" type="ORF">S7711_00894</name>
</gene>
<dbReference type="GO" id="GO:0016075">
    <property type="term" value="P:rRNA catabolic process"/>
    <property type="evidence" value="ECO:0007669"/>
    <property type="project" value="TreeGrafter"/>
</dbReference>
<keyword evidence="5" id="KW-0539">Nucleus</keyword>
<comment type="subcellular location">
    <subcellularLocation>
        <location evidence="1">Nucleus</location>
    </subcellularLocation>
</comment>
<evidence type="ECO:0000256" key="4">
    <source>
        <dbReference type="ARBA" id="ARBA00022835"/>
    </source>
</evidence>
<dbReference type="HOGENOM" id="CLU_063514_2_2_1"/>
<dbReference type="GO" id="GO:0005730">
    <property type="term" value="C:nucleolus"/>
    <property type="evidence" value="ECO:0007669"/>
    <property type="project" value="TreeGrafter"/>
</dbReference>
<dbReference type="GO" id="GO:0000176">
    <property type="term" value="C:nuclear exosome (RNase complex)"/>
    <property type="evidence" value="ECO:0007669"/>
    <property type="project" value="TreeGrafter"/>
</dbReference>
<dbReference type="SUPFAM" id="SSF55666">
    <property type="entry name" value="Ribonuclease PH domain 2-like"/>
    <property type="match status" value="1"/>
</dbReference>
<dbReference type="EMBL" id="KL648363">
    <property type="protein sequence ID" value="KEY71071.1"/>
    <property type="molecule type" value="Genomic_DNA"/>
</dbReference>
<comment type="similarity">
    <text evidence="2">Belongs to the RNase PH family.</text>
</comment>
<protein>
    <recommendedName>
        <fullName evidence="6">Exoribonuclease phosphorolytic domain-containing protein</fullName>
    </recommendedName>
</protein>
<dbReference type="InterPro" id="IPR050080">
    <property type="entry name" value="RNase_PH"/>
</dbReference>
<dbReference type="InterPro" id="IPR020568">
    <property type="entry name" value="Ribosomal_Su5_D2-typ_SF"/>
</dbReference>
<dbReference type="PANTHER" id="PTHR11953">
    <property type="entry name" value="EXOSOME COMPLEX COMPONENT"/>
    <property type="match status" value="1"/>
</dbReference>
<dbReference type="Pfam" id="PF01138">
    <property type="entry name" value="RNase_PH"/>
    <property type="match status" value="1"/>
</dbReference>
<sequence>MPSASEPRAELSSLPKADGSATYSYNGYTVTAAVNGPVEIQRRDENPFEAVIDVTVRPAAGIGATAERHLESILQATLRQLIPIREFPRTVVQVTLQVVDTPENPYANAKIVQAQLDLSIIPALLHAAILGLLAGAVPMKGIATAVTLAIPEGGDQSVVVEPTVVEADQAKSIHILGFTSSDELLLVESRGAFTLEEWNRVLEIGQTTCCRHQERGPSTDVSMRDGGVESPSIRDFIRSVMETKTIGDLYWKGGA</sequence>
<evidence type="ECO:0000313" key="7">
    <source>
        <dbReference type="EMBL" id="KEY71071.1"/>
    </source>
</evidence>
<keyword evidence="4" id="KW-0271">Exosome</keyword>
<dbReference type="GO" id="GO:0003723">
    <property type="term" value="F:RNA binding"/>
    <property type="evidence" value="ECO:0007669"/>
    <property type="project" value="TreeGrafter"/>
</dbReference>
<dbReference type="InterPro" id="IPR001247">
    <property type="entry name" value="ExoRNase_PH_dom1"/>
</dbReference>
<dbReference type="Proteomes" id="UP000028045">
    <property type="component" value="Unassembled WGS sequence"/>
</dbReference>
<dbReference type="InterPro" id="IPR027408">
    <property type="entry name" value="PNPase/RNase_PH_dom_sf"/>
</dbReference>
<evidence type="ECO:0000256" key="3">
    <source>
        <dbReference type="ARBA" id="ARBA00022552"/>
    </source>
</evidence>
<accession>A0A084B0J2</accession>
<proteinExistence type="inferred from homology"/>
<dbReference type="AlphaFoldDB" id="A0A084B0J2"/>
<feature type="domain" description="Exoribonuclease phosphorolytic" evidence="6">
    <location>
        <begin position="9"/>
        <end position="133"/>
    </location>
</feature>
<dbReference type="GO" id="GO:0034475">
    <property type="term" value="P:U4 snRNA 3'-end processing"/>
    <property type="evidence" value="ECO:0007669"/>
    <property type="project" value="TreeGrafter"/>
</dbReference>
<dbReference type="GO" id="GO:0071028">
    <property type="term" value="P:nuclear mRNA surveillance"/>
    <property type="evidence" value="ECO:0007669"/>
    <property type="project" value="TreeGrafter"/>
</dbReference>
<dbReference type="GO" id="GO:0071051">
    <property type="term" value="P:poly(A)-dependent snoRNA 3'-end processing"/>
    <property type="evidence" value="ECO:0007669"/>
    <property type="project" value="TreeGrafter"/>
</dbReference>